<evidence type="ECO:0000256" key="1">
    <source>
        <dbReference type="SAM" id="Phobius"/>
    </source>
</evidence>
<name>A0A9P8KXE0_9PEZI</name>
<evidence type="ECO:0000313" key="2">
    <source>
        <dbReference type="EMBL" id="KAH0536620.1"/>
    </source>
</evidence>
<keyword evidence="3" id="KW-1185">Reference proteome</keyword>
<comment type="caution">
    <text evidence="2">The sequence shown here is derived from an EMBL/GenBank/DDBJ whole genome shotgun (WGS) entry which is preliminary data.</text>
</comment>
<evidence type="ECO:0000313" key="3">
    <source>
        <dbReference type="Proteomes" id="UP000750711"/>
    </source>
</evidence>
<proteinExistence type="predicted"/>
<reference evidence="2" key="1">
    <citation type="submission" date="2021-03" db="EMBL/GenBank/DDBJ databases">
        <title>Comparative genomics and phylogenomic investigation of the class Geoglossomycetes provide insights into ecological specialization and systematics.</title>
        <authorList>
            <person name="Melie T."/>
            <person name="Pirro S."/>
            <person name="Miller A.N."/>
            <person name="Quandt A."/>
        </authorList>
    </citation>
    <scope>NUCLEOTIDE SEQUENCE</scope>
    <source>
        <strain evidence="2">CAQ_001_2017</strain>
    </source>
</reference>
<dbReference type="AlphaFoldDB" id="A0A9P8KXE0"/>
<gene>
    <name evidence="2" type="ORF">GP486_008870</name>
</gene>
<feature type="non-terminal residue" evidence="2">
    <location>
        <position position="1"/>
    </location>
</feature>
<keyword evidence="1" id="KW-0812">Transmembrane</keyword>
<keyword evidence="1" id="KW-1133">Transmembrane helix</keyword>
<keyword evidence="1" id="KW-0472">Membrane</keyword>
<dbReference type="Proteomes" id="UP000750711">
    <property type="component" value="Unassembled WGS sequence"/>
</dbReference>
<accession>A0A9P8KXE0</accession>
<feature type="transmembrane region" description="Helical" evidence="1">
    <location>
        <begin position="61"/>
        <end position="80"/>
    </location>
</feature>
<organism evidence="2 3">
    <name type="scientific">Trichoglossum hirsutum</name>
    <dbReference type="NCBI Taxonomy" id="265104"/>
    <lineage>
        <taxon>Eukaryota</taxon>
        <taxon>Fungi</taxon>
        <taxon>Dikarya</taxon>
        <taxon>Ascomycota</taxon>
        <taxon>Pezizomycotina</taxon>
        <taxon>Geoglossomycetes</taxon>
        <taxon>Geoglossales</taxon>
        <taxon>Geoglossaceae</taxon>
        <taxon>Trichoglossum</taxon>
    </lineage>
</organism>
<dbReference type="EMBL" id="JAGHQM010004255">
    <property type="protein sequence ID" value="KAH0536620.1"/>
    <property type="molecule type" value="Genomic_DNA"/>
</dbReference>
<sequence length="81" mass="9420">GKLLMADQDEWDSEEMMKLVREQNAEKPQPLHKYAADPYLADAFEDPKESAEEEVSLRTEIIFYIAIVAAIGAVMCFRWYY</sequence>
<protein>
    <submittedName>
        <fullName evidence="2">Uncharacterized protein</fullName>
    </submittedName>
</protein>